<evidence type="ECO:0000256" key="13">
    <source>
        <dbReference type="RuleBase" id="RU000687"/>
    </source>
</evidence>
<dbReference type="GO" id="GO:0022848">
    <property type="term" value="F:acetylcholine-gated monoatomic cation-selective channel activity"/>
    <property type="evidence" value="ECO:0007669"/>
    <property type="project" value="InterPro"/>
</dbReference>
<evidence type="ECO:0000256" key="11">
    <source>
        <dbReference type="ARBA" id="ARBA00023303"/>
    </source>
</evidence>
<keyword evidence="2" id="KW-1003">Cell membrane</keyword>
<dbReference type="Gene3D" id="1.20.58.390">
    <property type="entry name" value="Neurotransmitter-gated ion-channel transmembrane domain"/>
    <property type="match status" value="1"/>
</dbReference>
<evidence type="ECO:0000256" key="8">
    <source>
        <dbReference type="ARBA" id="ARBA00023170"/>
    </source>
</evidence>
<sequence length="436" mass="50977">MRIARRSVRYVWATTTLLWMLLSELVQANIGDYLTRTQIALERRDETHANRLMRDLFANYNKDVRPVFNYSDTVNITMHLWFKQVLKVDEIDQILTIYCWTEEFWNDQFLRWDPQDYGGLTVIHLPIDKVWRPDILVYNNADMNVRENELSTNAVLNYTGGVLLFRAVITKITCNLDMTYFPFDKQVCSMMFASWSYDGGKVTIKPKGTKNNLEYYIENTEWKLENFGFKANEKYYDCCPEPYYDVTYSFVLERNPSYYILNLIIPSVFITIVTMVGFFTPYSSTGENTEKGGRKLCQHVVRCRMNGGLEYHDTCNHVESVDMPSTLLLPGNHNRSVRKRGGLKESNFRLSSSSSDESTDSCLSAPMASSLRRIIVTLDRIDDKLDKERLQRTIEKEWEQLARVIERVLMILFIFGTVLFALYMLQSTEHQLLNID</sequence>
<evidence type="ECO:0000256" key="4">
    <source>
        <dbReference type="ARBA" id="ARBA00022989"/>
    </source>
</evidence>
<dbReference type="Pfam" id="PF02931">
    <property type="entry name" value="Neur_chan_LBD"/>
    <property type="match status" value="1"/>
</dbReference>
<keyword evidence="7 13" id="KW-0472">Membrane</keyword>
<evidence type="ECO:0000256" key="9">
    <source>
        <dbReference type="ARBA" id="ARBA00023257"/>
    </source>
</evidence>
<dbReference type="InterPro" id="IPR036734">
    <property type="entry name" value="Neur_chan_lig-bd_sf"/>
</dbReference>
<keyword evidence="3 13" id="KW-0812">Transmembrane</keyword>
<dbReference type="PRINTS" id="PR00254">
    <property type="entry name" value="NICOTINICR"/>
</dbReference>
<feature type="domain" description="Neurotransmitter-gated ion-channel ligand-binding" evidence="14">
    <location>
        <begin position="50"/>
        <end position="256"/>
    </location>
</feature>
<evidence type="ECO:0000256" key="1">
    <source>
        <dbReference type="ARBA" id="ARBA00022448"/>
    </source>
</evidence>
<keyword evidence="11 13" id="KW-0407">Ion channel</keyword>
<comment type="subcellular location">
    <subcellularLocation>
        <location evidence="12">Postsynaptic cell membrane</location>
        <topology evidence="12">Multi-pass membrane protein</topology>
    </subcellularLocation>
</comment>
<dbReference type="InterPro" id="IPR006201">
    <property type="entry name" value="Neur_channel"/>
</dbReference>
<proteinExistence type="inferred from homology"/>
<evidence type="ECO:0000313" key="16">
    <source>
        <dbReference type="WBParaSite" id="PSAMB.scaffold2105size25369.g16370.t1"/>
    </source>
</evidence>
<accession>A0A914VJZ7</accession>
<dbReference type="PRINTS" id="PR00252">
    <property type="entry name" value="NRIONCHANNEL"/>
</dbReference>
<dbReference type="Proteomes" id="UP000887566">
    <property type="component" value="Unplaced"/>
</dbReference>
<dbReference type="InterPro" id="IPR036719">
    <property type="entry name" value="Neuro-gated_channel_TM_sf"/>
</dbReference>
<comment type="similarity">
    <text evidence="13">Belongs to the ligand-gated ion channel (TC 1.A.9) family.</text>
</comment>
<dbReference type="FunFam" id="2.70.170.10:FF:000028">
    <property type="entry name" value="AcetylCholine Receptor"/>
    <property type="match status" value="1"/>
</dbReference>
<evidence type="ECO:0000313" key="15">
    <source>
        <dbReference type="Proteomes" id="UP000887566"/>
    </source>
</evidence>
<evidence type="ECO:0000256" key="3">
    <source>
        <dbReference type="ARBA" id="ARBA00022692"/>
    </source>
</evidence>
<evidence type="ECO:0000256" key="10">
    <source>
        <dbReference type="ARBA" id="ARBA00023286"/>
    </source>
</evidence>
<dbReference type="PANTHER" id="PTHR18945">
    <property type="entry name" value="NEUROTRANSMITTER GATED ION CHANNEL"/>
    <property type="match status" value="1"/>
</dbReference>
<feature type="transmembrane region" description="Helical" evidence="13">
    <location>
        <begin position="408"/>
        <end position="426"/>
    </location>
</feature>
<dbReference type="CDD" id="cd18997">
    <property type="entry name" value="LGIC_ECD_nAChR"/>
    <property type="match status" value="1"/>
</dbReference>
<keyword evidence="1 13" id="KW-0813">Transport</keyword>
<keyword evidence="4 13" id="KW-1133">Transmembrane helix</keyword>
<dbReference type="Gene3D" id="2.70.170.10">
    <property type="entry name" value="Neurotransmitter-gated ion-channel ligand-binding domain"/>
    <property type="match status" value="1"/>
</dbReference>
<organism evidence="15 16">
    <name type="scientific">Plectus sambesii</name>
    <dbReference type="NCBI Taxonomy" id="2011161"/>
    <lineage>
        <taxon>Eukaryota</taxon>
        <taxon>Metazoa</taxon>
        <taxon>Ecdysozoa</taxon>
        <taxon>Nematoda</taxon>
        <taxon>Chromadorea</taxon>
        <taxon>Plectida</taxon>
        <taxon>Plectina</taxon>
        <taxon>Plectoidea</taxon>
        <taxon>Plectidae</taxon>
        <taxon>Plectus</taxon>
    </lineage>
</organism>
<dbReference type="InterPro" id="IPR018000">
    <property type="entry name" value="Neurotransmitter_ion_chnl_CS"/>
</dbReference>
<dbReference type="SUPFAM" id="SSF63712">
    <property type="entry name" value="Nicotinic receptor ligand binding domain-like"/>
    <property type="match status" value="1"/>
</dbReference>
<feature type="signal peptide" evidence="13">
    <location>
        <begin position="1"/>
        <end position="28"/>
    </location>
</feature>
<evidence type="ECO:0000256" key="5">
    <source>
        <dbReference type="ARBA" id="ARBA00023018"/>
    </source>
</evidence>
<keyword evidence="15" id="KW-1185">Reference proteome</keyword>
<dbReference type="GO" id="GO:0045211">
    <property type="term" value="C:postsynaptic membrane"/>
    <property type="evidence" value="ECO:0007669"/>
    <property type="project" value="UniProtKB-SubCell"/>
</dbReference>
<comment type="caution">
    <text evidence="13">Lacks conserved residue(s) required for the propagation of feature annotation.</text>
</comment>
<dbReference type="InterPro" id="IPR006202">
    <property type="entry name" value="Neur_chan_lig-bd"/>
</dbReference>
<dbReference type="SUPFAM" id="SSF90112">
    <property type="entry name" value="Neurotransmitter-gated ion-channel transmembrane pore"/>
    <property type="match status" value="2"/>
</dbReference>
<keyword evidence="5" id="KW-0770">Synapse</keyword>
<evidence type="ECO:0000256" key="12">
    <source>
        <dbReference type="ARBA" id="ARBA00034104"/>
    </source>
</evidence>
<evidence type="ECO:0000256" key="7">
    <source>
        <dbReference type="ARBA" id="ARBA00023136"/>
    </source>
</evidence>
<dbReference type="InterPro" id="IPR038050">
    <property type="entry name" value="Neuro_actylchol_rec"/>
</dbReference>
<feature type="transmembrane region" description="Helical" evidence="13">
    <location>
        <begin position="258"/>
        <end position="279"/>
    </location>
</feature>
<feature type="chain" id="PRO_5038158475" evidence="13">
    <location>
        <begin position="29"/>
        <end position="436"/>
    </location>
</feature>
<evidence type="ECO:0000256" key="2">
    <source>
        <dbReference type="ARBA" id="ARBA00022475"/>
    </source>
</evidence>
<evidence type="ECO:0000256" key="6">
    <source>
        <dbReference type="ARBA" id="ARBA00023065"/>
    </source>
</evidence>
<evidence type="ECO:0000259" key="14">
    <source>
        <dbReference type="Pfam" id="PF02931"/>
    </source>
</evidence>
<keyword evidence="9" id="KW-0628">Postsynaptic cell membrane</keyword>
<reference evidence="16" key="1">
    <citation type="submission" date="2022-11" db="UniProtKB">
        <authorList>
            <consortium name="WormBaseParasite"/>
        </authorList>
    </citation>
    <scope>IDENTIFICATION</scope>
</reference>
<name>A0A914VJZ7_9BILA</name>
<dbReference type="WBParaSite" id="PSAMB.scaffold2105size25369.g16370.t1">
    <property type="protein sequence ID" value="PSAMB.scaffold2105size25369.g16370.t1"/>
    <property type="gene ID" value="PSAMB.scaffold2105size25369.g16370"/>
</dbReference>
<dbReference type="PROSITE" id="PS00236">
    <property type="entry name" value="NEUROTR_ION_CHANNEL"/>
    <property type="match status" value="1"/>
</dbReference>
<dbReference type="AlphaFoldDB" id="A0A914VJZ7"/>
<protein>
    <submittedName>
        <fullName evidence="16">Neurotransmitter-gated ion-channel ligand-binding domain-containing protein</fullName>
    </submittedName>
</protein>
<keyword evidence="6 13" id="KW-0406">Ion transport</keyword>
<keyword evidence="13" id="KW-0732">Signal</keyword>
<dbReference type="InterPro" id="IPR002394">
    <property type="entry name" value="Nicotinic_acetylcholine_rcpt"/>
</dbReference>
<keyword evidence="8" id="KW-0675">Receptor</keyword>
<keyword evidence="10" id="KW-1071">Ligand-gated ion channel</keyword>
<dbReference type="GO" id="GO:0004888">
    <property type="term" value="F:transmembrane signaling receptor activity"/>
    <property type="evidence" value="ECO:0007669"/>
    <property type="project" value="InterPro"/>
</dbReference>